<gene>
    <name evidence="1" type="ORF">BJP37_18965</name>
</gene>
<accession>A0A1U7N495</accession>
<dbReference type="RefSeq" id="WP_158069680.1">
    <property type="nucleotide sequence ID" value="NZ_MKZS01000001.1"/>
</dbReference>
<protein>
    <submittedName>
        <fullName evidence="1">Uncharacterized protein</fullName>
    </submittedName>
</protein>
<evidence type="ECO:0000313" key="2">
    <source>
        <dbReference type="Proteomes" id="UP000186657"/>
    </source>
</evidence>
<evidence type="ECO:0000313" key="1">
    <source>
        <dbReference type="EMBL" id="OLT60783.1"/>
    </source>
</evidence>
<comment type="caution">
    <text evidence="1">The sequence shown here is derived from an EMBL/GenBank/DDBJ whole genome shotgun (WGS) entry which is preliminary data.</text>
</comment>
<proteinExistence type="predicted"/>
<dbReference type="Proteomes" id="UP000186657">
    <property type="component" value="Unassembled WGS sequence"/>
</dbReference>
<name>A0A1U7N495_9CYAN</name>
<reference evidence="1 2" key="1">
    <citation type="submission" date="2016-10" db="EMBL/GenBank/DDBJ databases">
        <title>Comparative genomics uncovers the prolific and rare metabolic potential of the cyanobacterial genus Moorea.</title>
        <authorList>
            <person name="Leao T."/>
            <person name="Castelao G."/>
            <person name="Korobeynikov A."/>
            <person name="Monroe E.A."/>
            <person name="Podell S."/>
            <person name="Glukhov E."/>
            <person name="Allen E."/>
            <person name="Gerwick W.H."/>
            <person name="Gerwick L."/>
        </authorList>
    </citation>
    <scope>NUCLEOTIDE SEQUENCE [LARGE SCALE GENOMIC DNA]</scope>
    <source>
        <strain evidence="1 2">PNG5-198</strain>
    </source>
</reference>
<sequence length="99" mass="10907">MQIKEQREDFMTVKSDQQLHYTDKARINMALLILGKNAQTSDLGQAPVGPPTLGDFQSLVPPKIGGLGGQNDIQPPYPWIVCVSPEIKKLKAHCFTAMT</sequence>
<keyword evidence="2" id="KW-1185">Reference proteome</keyword>
<dbReference type="AlphaFoldDB" id="A0A1U7N495"/>
<organism evidence="1 2">
    <name type="scientific">Moorena bouillonii PNG</name>
    <dbReference type="NCBI Taxonomy" id="568701"/>
    <lineage>
        <taxon>Bacteria</taxon>
        <taxon>Bacillati</taxon>
        <taxon>Cyanobacteriota</taxon>
        <taxon>Cyanophyceae</taxon>
        <taxon>Coleofasciculales</taxon>
        <taxon>Coleofasciculaceae</taxon>
        <taxon>Moorena</taxon>
    </lineage>
</organism>
<dbReference type="EMBL" id="MKZS01000001">
    <property type="protein sequence ID" value="OLT60783.1"/>
    <property type="molecule type" value="Genomic_DNA"/>
</dbReference>